<organism evidence="5 6">
    <name type="scientific">Dulcicalothrix desertica PCC 7102</name>
    <dbReference type="NCBI Taxonomy" id="232991"/>
    <lineage>
        <taxon>Bacteria</taxon>
        <taxon>Bacillati</taxon>
        <taxon>Cyanobacteriota</taxon>
        <taxon>Cyanophyceae</taxon>
        <taxon>Nostocales</taxon>
        <taxon>Calotrichaceae</taxon>
        <taxon>Dulcicalothrix</taxon>
    </lineage>
</organism>
<reference evidence="5" key="1">
    <citation type="submission" date="2018-12" db="EMBL/GenBank/DDBJ databases">
        <authorList>
            <person name="Will S."/>
            <person name="Neumann-Schaal M."/>
            <person name="Henke P."/>
        </authorList>
    </citation>
    <scope>NUCLEOTIDE SEQUENCE</scope>
    <source>
        <strain evidence="5">PCC 7102</strain>
    </source>
</reference>
<evidence type="ECO:0000256" key="1">
    <source>
        <dbReference type="ARBA" id="ARBA00023015"/>
    </source>
</evidence>
<reference evidence="5" key="2">
    <citation type="journal article" date="2019" name="Genome Biol. Evol.">
        <title>Day and night: Metabolic profiles and evolutionary relationships of six axenic non-marine cyanobacteria.</title>
        <authorList>
            <person name="Will S.E."/>
            <person name="Henke P."/>
            <person name="Boedeker C."/>
            <person name="Huang S."/>
            <person name="Brinkmann H."/>
            <person name="Rohde M."/>
            <person name="Jarek M."/>
            <person name="Friedl T."/>
            <person name="Seufert S."/>
            <person name="Schumacher M."/>
            <person name="Overmann J."/>
            <person name="Neumann-Schaal M."/>
            <person name="Petersen J."/>
        </authorList>
    </citation>
    <scope>NUCLEOTIDE SEQUENCE [LARGE SCALE GENOMIC DNA]</scope>
    <source>
        <strain evidence="5">PCC 7102</strain>
    </source>
</reference>
<dbReference type="PROSITE" id="PS01124">
    <property type="entry name" value="HTH_ARAC_FAMILY_2"/>
    <property type="match status" value="1"/>
</dbReference>
<dbReference type="InterPro" id="IPR018060">
    <property type="entry name" value="HTH_AraC"/>
</dbReference>
<dbReference type="Proteomes" id="UP000271624">
    <property type="component" value="Unassembled WGS sequence"/>
</dbReference>
<gene>
    <name evidence="5" type="ORF">DSM106972_026460</name>
</gene>
<dbReference type="SUPFAM" id="SSF46689">
    <property type="entry name" value="Homeodomain-like"/>
    <property type="match status" value="2"/>
</dbReference>
<keyword evidence="2" id="KW-0238">DNA-binding</keyword>
<dbReference type="Pfam" id="PF12833">
    <property type="entry name" value="HTH_18"/>
    <property type="match status" value="1"/>
</dbReference>
<dbReference type="GO" id="GO:0003700">
    <property type="term" value="F:DNA-binding transcription factor activity"/>
    <property type="evidence" value="ECO:0007669"/>
    <property type="project" value="InterPro"/>
</dbReference>
<dbReference type="PANTHER" id="PTHR46796:SF6">
    <property type="entry name" value="ARAC SUBFAMILY"/>
    <property type="match status" value="1"/>
</dbReference>
<evidence type="ECO:0000313" key="5">
    <source>
        <dbReference type="EMBL" id="RUT06389.1"/>
    </source>
</evidence>
<protein>
    <submittedName>
        <fullName evidence="5">AraC family transcriptional regulator</fullName>
    </submittedName>
</protein>
<accession>A0A3S1APL7</accession>
<keyword evidence="3" id="KW-0804">Transcription</keyword>
<dbReference type="SMART" id="SM00342">
    <property type="entry name" value="HTH_ARAC"/>
    <property type="match status" value="1"/>
</dbReference>
<sequence length="279" mass="31471">MLSSRQVGWNGILVEHCESPLASSFEMELPAVSDHWLNLPMGRPSSLIQKRDNVKHDSIVQKGDAIVIPAGQPSYWYRHEASICSALHICLEPKLIEQIAQASEIDPLQFNLVNCFCKQDLQLHNIAMLFLAELRSDCIMGRLYVESLTQILVIHLLRHYSSVTQTITSEKQSLNRTQLQQAIDYIHTYLDRDLSLGEIAEVVNISPTYFASLFKRAIGTSPHQYVIQQRVQQAKLLLSKTDLAIADIALQVGFSSQSHLTQQFKRLTGVTPKQVRALP</sequence>
<comment type="caution">
    <text evidence="5">The sequence shown here is derived from an EMBL/GenBank/DDBJ whole genome shotgun (WGS) entry which is preliminary data.</text>
</comment>
<proteinExistence type="predicted"/>
<dbReference type="PANTHER" id="PTHR46796">
    <property type="entry name" value="HTH-TYPE TRANSCRIPTIONAL ACTIVATOR RHAS-RELATED"/>
    <property type="match status" value="1"/>
</dbReference>
<dbReference type="InterPro" id="IPR009057">
    <property type="entry name" value="Homeodomain-like_sf"/>
</dbReference>
<evidence type="ECO:0000256" key="2">
    <source>
        <dbReference type="ARBA" id="ARBA00023125"/>
    </source>
</evidence>
<keyword evidence="1" id="KW-0805">Transcription regulation</keyword>
<name>A0A3S1APL7_9CYAN</name>
<dbReference type="Gene3D" id="1.10.10.60">
    <property type="entry name" value="Homeodomain-like"/>
    <property type="match status" value="2"/>
</dbReference>
<evidence type="ECO:0000256" key="3">
    <source>
        <dbReference type="ARBA" id="ARBA00023163"/>
    </source>
</evidence>
<dbReference type="InterPro" id="IPR018062">
    <property type="entry name" value="HTH_AraC-typ_CS"/>
</dbReference>
<dbReference type="InterPro" id="IPR020449">
    <property type="entry name" value="Tscrpt_reg_AraC-type_HTH"/>
</dbReference>
<dbReference type="EMBL" id="RSCL01000006">
    <property type="protein sequence ID" value="RUT06389.1"/>
    <property type="molecule type" value="Genomic_DNA"/>
</dbReference>
<evidence type="ECO:0000259" key="4">
    <source>
        <dbReference type="PROSITE" id="PS01124"/>
    </source>
</evidence>
<dbReference type="GO" id="GO:0043565">
    <property type="term" value="F:sequence-specific DNA binding"/>
    <property type="evidence" value="ECO:0007669"/>
    <property type="project" value="InterPro"/>
</dbReference>
<dbReference type="PRINTS" id="PR00032">
    <property type="entry name" value="HTHARAC"/>
</dbReference>
<dbReference type="PROSITE" id="PS00041">
    <property type="entry name" value="HTH_ARAC_FAMILY_1"/>
    <property type="match status" value="1"/>
</dbReference>
<evidence type="ECO:0000313" key="6">
    <source>
        <dbReference type="Proteomes" id="UP000271624"/>
    </source>
</evidence>
<keyword evidence="6" id="KW-1185">Reference proteome</keyword>
<dbReference type="InterPro" id="IPR050204">
    <property type="entry name" value="AraC_XylS_family_regulators"/>
</dbReference>
<feature type="domain" description="HTH araC/xylS-type" evidence="4">
    <location>
        <begin position="180"/>
        <end position="278"/>
    </location>
</feature>
<dbReference type="AlphaFoldDB" id="A0A3S1APL7"/>